<organism evidence="2 3">
    <name type="scientific">Actinoallomurus bryophytorum</name>
    <dbReference type="NCBI Taxonomy" id="1490222"/>
    <lineage>
        <taxon>Bacteria</taxon>
        <taxon>Bacillati</taxon>
        <taxon>Actinomycetota</taxon>
        <taxon>Actinomycetes</taxon>
        <taxon>Streptosporangiales</taxon>
        <taxon>Thermomonosporaceae</taxon>
        <taxon>Actinoallomurus</taxon>
    </lineage>
</organism>
<evidence type="ECO:0000313" key="2">
    <source>
        <dbReference type="EMBL" id="TQM00749.1"/>
    </source>
</evidence>
<dbReference type="InterPro" id="IPR043472">
    <property type="entry name" value="Macro_dom-like"/>
</dbReference>
<dbReference type="SUPFAM" id="SSF52949">
    <property type="entry name" value="Macro domain-like"/>
    <property type="match status" value="1"/>
</dbReference>
<protein>
    <submittedName>
        <fullName evidence="2">O-acetyl-ADP-ribose deacetylase (Regulator of RNase III)</fullName>
    </submittedName>
</protein>
<proteinExistence type="predicted"/>
<dbReference type="RefSeq" id="WP_185792489.1">
    <property type="nucleotide sequence ID" value="NZ_VFOZ01000001.1"/>
</dbReference>
<dbReference type="InterPro" id="IPR002589">
    <property type="entry name" value="Macro_dom"/>
</dbReference>
<dbReference type="EMBL" id="VFOZ01000001">
    <property type="protein sequence ID" value="TQM00749.1"/>
    <property type="molecule type" value="Genomic_DNA"/>
</dbReference>
<evidence type="ECO:0000313" key="3">
    <source>
        <dbReference type="Proteomes" id="UP000316096"/>
    </source>
</evidence>
<dbReference type="PROSITE" id="PS51154">
    <property type="entry name" value="MACRO"/>
    <property type="match status" value="1"/>
</dbReference>
<comment type="caution">
    <text evidence="2">The sequence shown here is derived from an EMBL/GenBank/DDBJ whole genome shotgun (WGS) entry which is preliminary data.</text>
</comment>
<keyword evidence="3" id="KW-1185">Reference proteome</keyword>
<dbReference type="Proteomes" id="UP000316096">
    <property type="component" value="Unassembled WGS sequence"/>
</dbReference>
<reference evidence="2 3" key="1">
    <citation type="submission" date="2019-06" db="EMBL/GenBank/DDBJ databases">
        <title>Sequencing the genomes of 1000 actinobacteria strains.</title>
        <authorList>
            <person name="Klenk H.-P."/>
        </authorList>
    </citation>
    <scope>NUCLEOTIDE SEQUENCE [LARGE SCALE GENOMIC DNA]</scope>
    <source>
        <strain evidence="2 3">DSM 102200</strain>
    </source>
</reference>
<dbReference type="Pfam" id="PF01661">
    <property type="entry name" value="Macro"/>
    <property type="match status" value="1"/>
</dbReference>
<dbReference type="AlphaFoldDB" id="A0A543CUM6"/>
<accession>A0A543CUM6</accession>
<dbReference type="Gene3D" id="3.40.220.10">
    <property type="entry name" value="Leucine Aminopeptidase, subunit E, domain 1"/>
    <property type="match status" value="1"/>
</dbReference>
<evidence type="ECO:0000259" key="1">
    <source>
        <dbReference type="PROSITE" id="PS51154"/>
    </source>
</evidence>
<sequence>MKKIANAADPTRIYVIDELSLALDQLRRAAAGAGQRQVPVREIAAAIDRAPSTIQPYLRGQRLCPPDIYESILRALGVTNERLRPWLEAWERIAEGSAEAPKREQRPPRPLDYTSVFKYRVSEPTRPGATVSIVTGDIRRVRFVEIWVNSENTNMIMPRFEEFSTSAIIRFEGAVRDRAGHVVIDVIAEELAEKVNGHTPVAPGTAISTGSGELRNSNGVHNIVHVAAVQGEPGEGYRAVSNISRCVTNAMVEADRLLHNGSSVRSILFPLLGTGVGGGNKADTIRIMVNAAVGRLVEPDAPISSDQSGIRDVYVLAYTDRELALCVDEFDRNPRLILESKGSPA</sequence>
<gene>
    <name evidence="2" type="ORF">FB559_6470</name>
</gene>
<feature type="domain" description="Macro" evidence="1">
    <location>
        <begin position="118"/>
        <end position="334"/>
    </location>
</feature>
<name>A0A543CUM6_9ACTN</name>